<dbReference type="PANTHER" id="PTHR16195:SF16">
    <property type="entry name" value="ZINC FINGER CCHC DOMAIN-CONTAINING PROTEIN 14"/>
    <property type="match status" value="1"/>
</dbReference>
<dbReference type="STRING" id="7757.ENSPMAP00000007051"/>
<dbReference type="Pfam" id="PF25479">
    <property type="entry name" value="Vts1"/>
    <property type="match status" value="1"/>
</dbReference>
<organism evidence="3">
    <name type="scientific">Petromyzon marinus</name>
    <name type="common">Sea lamprey</name>
    <dbReference type="NCBI Taxonomy" id="7757"/>
    <lineage>
        <taxon>Eukaryota</taxon>
        <taxon>Metazoa</taxon>
        <taxon>Chordata</taxon>
        <taxon>Craniata</taxon>
        <taxon>Vertebrata</taxon>
        <taxon>Cyclostomata</taxon>
        <taxon>Hyperoartia</taxon>
        <taxon>Petromyzontiformes</taxon>
        <taxon>Petromyzontidae</taxon>
        <taxon>Petromyzon</taxon>
    </lineage>
</organism>
<dbReference type="InterPro" id="IPR058599">
    <property type="entry name" value="PHAT_Smg/ZCCHC2-like"/>
</dbReference>
<dbReference type="AlphaFoldDB" id="S4RPB5"/>
<evidence type="ECO:0000259" key="1">
    <source>
        <dbReference type="Pfam" id="PF25479"/>
    </source>
</evidence>
<dbReference type="InterPro" id="IPR057327">
    <property type="entry name" value="Vts1_dom"/>
</dbReference>
<name>S4RPB5_PETMA</name>
<dbReference type="Ensembl" id="ENSPMAT00000007082.1">
    <property type="protein sequence ID" value="ENSPMAP00000007051.1"/>
    <property type="gene ID" value="ENSPMAG00000006403.1"/>
</dbReference>
<dbReference type="Pfam" id="PF26034">
    <property type="entry name" value="PHAT_SMAUG"/>
    <property type="match status" value="1"/>
</dbReference>
<accession>S4RPB5</accession>
<dbReference type="PANTHER" id="PTHR16195">
    <property type="entry name" value="ZINC FINGER CCHC DOMAIN CONTAINING PROTEIN"/>
    <property type="match status" value="1"/>
</dbReference>
<reference evidence="3" key="1">
    <citation type="submission" date="2025-08" db="UniProtKB">
        <authorList>
            <consortium name="Ensembl"/>
        </authorList>
    </citation>
    <scope>IDENTIFICATION</scope>
</reference>
<reference evidence="3" key="2">
    <citation type="submission" date="2025-09" db="UniProtKB">
        <authorList>
            <consortium name="Ensembl"/>
        </authorList>
    </citation>
    <scope>IDENTIFICATION</scope>
</reference>
<evidence type="ECO:0000259" key="2">
    <source>
        <dbReference type="Pfam" id="PF26034"/>
    </source>
</evidence>
<feature type="domain" description="RNA-binding protein vts1-like alpha-helical" evidence="1">
    <location>
        <begin position="14"/>
        <end position="54"/>
    </location>
</feature>
<evidence type="ECO:0000313" key="3">
    <source>
        <dbReference type="Ensembl" id="ENSPMAP00000007051.1"/>
    </source>
</evidence>
<proteinExistence type="predicted"/>
<dbReference type="HOGENOM" id="CLU_081467_1_0_1"/>
<dbReference type="InterPro" id="IPR042344">
    <property type="entry name" value="ZCCHC14"/>
</dbReference>
<dbReference type="GeneTree" id="ENSGT00520000055637"/>
<sequence>PAMKVRALQRESAYRWFGELDPAGRLEFLCGLLDLLNPLELRFAAACLEELARKDQHSLRDAELRANSAAELLNGAAPGAGPGEATAARSDLGDAAVRGRLLVSLALLRSDNREAANALYRTLGPPRDPRGNGAAQAGQAGQAGQELVLLYTMASNHPAFAFHHKQAFRLTLRELR</sequence>
<dbReference type="OMA" id="YLPMSAC"/>
<protein>
    <submittedName>
        <fullName evidence="3">Uncharacterized protein</fullName>
    </submittedName>
</protein>
<feature type="domain" description="SMAUG/ZCCHC2-like PHAT" evidence="2">
    <location>
        <begin position="59"/>
        <end position="175"/>
    </location>
</feature>